<dbReference type="PROSITE" id="PS50835">
    <property type="entry name" value="IG_LIKE"/>
    <property type="match status" value="1"/>
</dbReference>
<dbReference type="SMART" id="SM00409">
    <property type="entry name" value="IG"/>
    <property type="match status" value="1"/>
</dbReference>
<dbReference type="GO" id="GO:0009897">
    <property type="term" value="C:external side of plasma membrane"/>
    <property type="evidence" value="ECO:0007669"/>
    <property type="project" value="TreeGrafter"/>
</dbReference>
<evidence type="ECO:0000256" key="8">
    <source>
        <dbReference type="ARBA" id="ARBA00023170"/>
    </source>
</evidence>
<evidence type="ECO:0000313" key="14">
    <source>
        <dbReference type="Ensembl" id="ENSCLMP00005012491.1"/>
    </source>
</evidence>
<feature type="signal peptide" evidence="12">
    <location>
        <begin position="1"/>
        <end position="30"/>
    </location>
</feature>
<name>A0A8C2X7C8_CYCLU</name>
<dbReference type="KEGG" id="clum:117741669"/>
<keyword evidence="7" id="KW-1015">Disulfide bond</keyword>
<keyword evidence="3 11" id="KW-0812">Transmembrane</keyword>
<keyword evidence="5 11" id="KW-1133">Transmembrane helix</keyword>
<dbReference type="Pfam" id="PF08205">
    <property type="entry name" value="C2-set_2"/>
    <property type="match status" value="1"/>
</dbReference>
<feature type="transmembrane region" description="Helical" evidence="11">
    <location>
        <begin position="236"/>
        <end position="256"/>
    </location>
</feature>
<dbReference type="InterPro" id="IPR036179">
    <property type="entry name" value="Ig-like_dom_sf"/>
</dbReference>
<dbReference type="PANTHER" id="PTHR25466">
    <property type="entry name" value="T-LYMPHOCYTE ACTIVATION ANTIGEN"/>
    <property type="match status" value="1"/>
</dbReference>
<keyword evidence="4 12" id="KW-0732">Signal</keyword>
<dbReference type="InterPro" id="IPR013162">
    <property type="entry name" value="CD80_C2-set"/>
</dbReference>
<dbReference type="InterPro" id="IPR007110">
    <property type="entry name" value="Ig-like_dom"/>
</dbReference>
<dbReference type="Gene3D" id="2.60.40.10">
    <property type="entry name" value="Immunoglobulins"/>
    <property type="match status" value="2"/>
</dbReference>
<keyword evidence="10" id="KW-0393">Immunoglobulin domain</keyword>
<comment type="subcellular location">
    <subcellularLocation>
        <location evidence="1">Cell membrane</location>
        <topology evidence="1">Single-pass type I membrane protein</topology>
    </subcellularLocation>
</comment>
<keyword evidence="9" id="KW-0325">Glycoprotein</keyword>
<evidence type="ECO:0000259" key="13">
    <source>
        <dbReference type="PROSITE" id="PS50835"/>
    </source>
</evidence>
<evidence type="ECO:0000256" key="10">
    <source>
        <dbReference type="ARBA" id="ARBA00023319"/>
    </source>
</evidence>
<accession>A0A8C2X7C8</accession>
<dbReference type="PANTHER" id="PTHR25466:SF2">
    <property type="entry name" value="T-LYMPHOCYTE ACTIVATION ANTIGEN CD86"/>
    <property type="match status" value="1"/>
</dbReference>
<dbReference type="Proteomes" id="UP000694565">
    <property type="component" value="Unplaced"/>
</dbReference>
<reference evidence="14" key="2">
    <citation type="submission" date="2025-09" db="UniProtKB">
        <authorList>
            <consortium name="Ensembl"/>
        </authorList>
    </citation>
    <scope>IDENTIFICATION</scope>
</reference>
<organism evidence="14 15">
    <name type="scientific">Cyclopterus lumpus</name>
    <name type="common">Lumpsucker</name>
    <dbReference type="NCBI Taxonomy" id="8103"/>
    <lineage>
        <taxon>Eukaryota</taxon>
        <taxon>Metazoa</taxon>
        <taxon>Chordata</taxon>
        <taxon>Craniata</taxon>
        <taxon>Vertebrata</taxon>
        <taxon>Euteleostomi</taxon>
        <taxon>Actinopterygii</taxon>
        <taxon>Neopterygii</taxon>
        <taxon>Teleostei</taxon>
        <taxon>Neoteleostei</taxon>
        <taxon>Acanthomorphata</taxon>
        <taxon>Eupercaria</taxon>
        <taxon>Perciformes</taxon>
        <taxon>Cottioidei</taxon>
        <taxon>Cottales</taxon>
        <taxon>Cyclopteridae</taxon>
        <taxon>Cyclopterus</taxon>
    </lineage>
</organism>
<gene>
    <name evidence="14" type="primary">LOC117741669</name>
</gene>
<dbReference type="GO" id="GO:0071222">
    <property type="term" value="P:cellular response to lipopolysaccharide"/>
    <property type="evidence" value="ECO:0007669"/>
    <property type="project" value="TreeGrafter"/>
</dbReference>
<evidence type="ECO:0000256" key="1">
    <source>
        <dbReference type="ARBA" id="ARBA00004251"/>
    </source>
</evidence>
<keyword evidence="2" id="KW-1003">Cell membrane</keyword>
<dbReference type="InterPro" id="IPR003599">
    <property type="entry name" value="Ig_sub"/>
</dbReference>
<sequence length="292" mass="32357">MASPCNSHFLIPRFSLQLLVVTITWHSAATERAASIQLRGEVGGNVTFHCPVDKKRTLAMCYLQKGNIFVNGYYESKNLSNTSWENTRVDLDKMTILMSSLNVSHSGDYKCIIRYKGMRIEPDVHLHLNVTANYSKPTLSVHCRDHNHLFSCLVNCTSHGGYPGSEITWHIPGSSKVVNNSKMIDPDTTTFNISSIAYVNCSDGKLTSLSCSVGNISSEMVSVCTPKDPPDTQSPYVTVAICAVVVFFIIMVALLWRWSFKKGQRRAAAAVVRGENGREEEVTVLNEIMEAS</sequence>
<evidence type="ECO:0000256" key="3">
    <source>
        <dbReference type="ARBA" id="ARBA00022692"/>
    </source>
</evidence>
<proteinExistence type="predicted"/>
<protein>
    <recommendedName>
        <fullName evidence="13">Ig-like domain-containing protein</fullName>
    </recommendedName>
</protein>
<dbReference type="GO" id="GO:0006955">
    <property type="term" value="P:immune response"/>
    <property type="evidence" value="ECO:0007669"/>
    <property type="project" value="TreeGrafter"/>
</dbReference>
<evidence type="ECO:0000313" key="15">
    <source>
        <dbReference type="Proteomes" id="UP000694565"/>
    </source>
</evidence>
<dbReference type="InterPro" id="IPR051713">
    <property type="entry name" value="T-cell_Activation_Regulation"/>
</dbReference>
<feature type="chain" id="PRO_5034876291" description="Ig-like domain-containing protein" evidence="12">
    <location>
        <begin position="31"/>
        <end position="292"/>
    </location>
</feature>
<dbReference type="GO" id="GO:0042102">
    <property type="term" value="P:positive regulation of T cell proliferation"/>
    <property type="evidence" value="ECO:0007669"/>
    <property type="project" value="TreeGrafter"/>
</dbReference>
<feature type="domain" description="Ig-like" evidence="13">
    <location>
        <begin position="122"/>
        <end position="222"/>
    </location>
</feature>
<dbReference type="GeneTree" id="ENSGT00530000067879"/>
<evidence type="ECO:0000256" key="2">
    <source>
        <dbReference type="ARBA" id="ARBA00022475"/>
    </source>
</evidence>
<reference evidence="14" key="1">
    <citation type="submission" date="2025-08" db="UniProtKB">
        <authorList>
            <consortium name="Ensembl"/>
        </authorList>
    </citation>
    <scope>IDENTIFICATION</scope>
</reference>
<evidence type="ECO:0000256" key="6">
    <source>
        <dbReference type="ARBA" id="ARBA00023136"/>
    </source>
</evidence>
<dbReference type="InterPro" id="IPR013783">
    <property type="entry name" value="Ig-like_fold"/>
</dbReference>
<evidence type="ECO:0000256" key="12">
    <source>
        <dbReference type="SAM" id="SignalP"/>
    </source>
</evidence>
<dbReference type="GO" id="GO:0007166">
    <property type="term" value="P:cell surface receptor signaling pathway"/>
    <property type="evidence" value="ECO:0007669"/>
    <property type="project" value="TreeGrafter"/>
</dbReference>
<dbReference type="OrthoDB" id="9904387at2759"/>
<keyword evidence="6 11" id="KW-0472">Membrane</keyword>
<dbReference type="Ensembl" id="ENSCLMT00005013376.1">
    <property type="protein sequence ID" value="ENSCLMP00005012491.1"/>
    <property type="gene ID" value="ENSCLMG00005006686.1"/>
</dbReference>
<dbReference type="RefSeq" id="XP_034404743.1">
    <property type="nucleotide sequence ID" value="XM_034548852.1"/>
</dbReference>
<keyword evidence="8" id="KW-0675">Receptor</keyword>
<evidence type="ECO:0000256" key="9">
    <source>
        <dbReference type="ARBA" id="ARBA00023180"/>
    </source>
</evidence>
<evidence type="ECO:0000256" key="5">
    <source>
        <dbReference type="ARBA" id="ARBA00022989"/>
    </source>
</evidence>
<evidence type="ECO:0000256" key="4">
    <source>
        <dbReference type="ARBA" id="ARBA00022729"/>
    </source>
</evidence>
<dbReference type="AlphaFoldDB" id="A0A8C2X7C8"/>
<evidence type="ECO:0000256" key="11">
    <source>
        <dbReference type="SAM" id="Phobius"/>
    </source>
</evidence>
<dbReference type="GO" id="GO:0031295">
    <property type="term" value="P:T cell costimulation"/>
    <property type="evidence" value="ECO:0007669"/>
    <property type="project" value="TreeGrafter"/>
</dbReference>
<keyword evidence="15" id="KW-1185">Reference proteome</keyword>
<dbReference type="GO" id="GO:0042130">
    <property type="term" value="P:negative regulation of T cell proliferation"/>
    <property type="evidence" value="ECO:0007669"/>
    <property type="project" value="TreeGrafter"/>
</dbReference>
<evidence type="ECO:0000256" key="7">
    <source>
        <dbReference type="ARBA" id="ARBA00023157"/>
    </source>
</evidence>
<dbReference type="GeneID" id="117741669"/>
<dbReference type="SUPFAM" id="SSF48726">
    <property type="entry name" value="Immunoglobulin"/>
    <property type="match status" value="1"/>
</dbReference>